<feature type="non-terminal residue" evidence="2">
    <location>
        <position position="198"/>
    </location>
</feature>
<dbReference type="Pfam" id="PF00931">
    <property type="entry name" value="NB-ARC"/>
    <property type="match status" value="1"/>
</dbReference>
<feature type="domain" description="NB-ARC" evidence="1">
    <location>
        <begin position="36"/>
        <end position="195"/>
    </location>
</feature>
<dbReference type="GO" id="GO:0043531">
    <property type="term" value="F:ADP binding"/>
    <property type="evidence" value="ECO:0007669"/>
    <property type="project" value="InterPro"/>
</dbReference>
<accession>A0A166PWA7</accession>
<sequence length="198" mass="22040">PLPPLNDAPVDRISSCFTGRESELSFIATSFDTFQSDKPTRVVSYGMPGLGKSQLALRHANQAFIAGTYSHIFWVSASTVEKLVQGLAKILVLVNHADRSHPDQDVQLAAVRLWLDHSQRHGCRRWLLILDNVTVESIHFLQEHLPRQNSNGNILITTRTCNIAESVANVAGQKHVLFELRALSKAQSVDLLLRKAEI</sequence>
<evidence type="ECO:0000259" key="1">
    <source>
        <dbReference type="Pfam" id="PF00931"/>
    </source>
</evidence>
<keyword evidence="3" id="KW-1185">Reference proteome</keyword>
<protein>
    <recommendedName>
        <fullName evidence="1">NB-ARC domain-containing protein</fullName>
    </recommendedName>
</protein>
<evidence type="ECO:0000313" key="2">
    <source>
        <dbReference type="EMBL" id="KZP26516.1"/>
    </source>
</evidence>
<dbReference type="PANTHER" id="PTHR35205:SF1">
    <property type="entry name" value="ZU5 DOMAIN-CONTAINING PROTEIN"/>
    <property type="match status" value="1"/>
</dbReference>
<dbReference type="SUPFAM" id="SSF52540">
    <property type="entry name" value="P-loop containing nucleoside triphosphate hydrolases"/>
    <property type="match status" value="1"/>
</dbReference>
<dbReference type="InterPro" id="IPR002182">
    <property type="entry name" value="NB-ARC"/>
</dbReference>
<name>A0A166PWA7_9AGAM</name>
<evidence type="ECO:0000313" key="3">
    <source>
        <dbReference type="Proteomes" id="UP000076532"/>
    </source>
</evidence>
<dbReference type="AlphaFoldDB" id="A0A166PWA7"/>
<dbReference type="PANTHER" id="PTHR35205">
    <property type="entry name" value="NB-ARC AND TPR DOMAIN PROTEIN"/>
    <property type="match status" value="1"/>
</dbReference>
<organism evidence="2 3">
    <name type="scientific">Athelia psychrophila</name>
    <dbReference type="NCBI Taxonomy" id="1759441"/>
    <lineage>
        <taxon>Eukaryota</taxon>
        <taxon>Fungi</taxon>
        <taxon>Dikarya</taxon>
        <taxon>Basidiomycota</taxon>
        <taxon>Agaricomycotina</taxon>
        <taxon>Agaricomycetes</taxon>
        <taxon>Agaricomycetidae</taxon>
        <taxon>Atheliales</taxon>
        <taxon>Atheliaceae</taxon>
        <taxon>Athelia</taxon>
    </lineage>
</organism>
<dbReference type="Proteomes" id="UP000076532">
    <property type="component" value="Unassembled WGS sequence"/>
</dbReference>
<dbReference type="OrthoDB" id="1658288at2759"/>
<feature type="non-terminal residue" evidence="2">
    <location>
        <position position="1"/>
    </location>
</feature>
<dbReference type="Gene3D" id="3.40.50.300">
    <property type="entry name" value="P-loop containing nucleotide triphosphate hydrolases"/>
    <property type="match status" value="1"/>
</dbReference>
<gene>
    <name evidence="2" type="ORF">FIBSPDRAFT_714032</name>
</gene>
<dbReference type="EMBL" id="KV417514">
    <property type="protein sequence ID" value="KZP26516.1"/>
    <property type="molecule type" value="Genomic_DNA"/>
</dbReference>
<reference evidence="2 3" key="1">
    <citation type="journal article" date="2016" name="Mol. Biol. Evol.">
        <title>Comparative Genomics of Early-Diverging Mushroom-Forming Fungi Provides Insights into the Origins of Lignocellulose Decay Capabilities.</title>
        <authorList>
            <person name="Nagy L.G."/>
            <person name="Riley R."/>
            <person name="Tritt A."/>
            <person name="Adam C."/>
            <person name="Daum C."/>
            <person name="Floudas D."/>
            <person name="Sun H."/>
            <person name="Yadav J.S."/>
            <person name="Pangilinan J."/>
            <person name="Larsson K.H."/>
            <person name="Matsuura K."/>
            <person name="Barry K."/>
            <person name="Labutti K."/>
            <person name="Kuo R."/>
            <person name="Ohm R.A."/>
            <person name="Bhattacharya S.S."/>
            <person name="Shirouzu T."/>
            <person name="Yoshinaga Y."/>
            <person name="Martin F.M."/>
            <person name="Grigoriev I.V."/>
            <person name="Hibbett D.S."/>
        </authorList>
    </citation>
    <scope>NUCLEOTIDE SEQUENCE [LARGE SCALE GENOMIC DNA]</scope>
    <source>
        <strain evidence="2 3">CBS 109695</strain>
    </source>
</reference>
<proteinExistence type="predicted"/>
<dbReference type="InterPro" id="IPR027417">
    <property type="entry name" value="P-loop_NTPase"/>
</dbReference>